<evidence type="ECO:0000256" key="2">
    <source>
        <dbReference type="ARBA" id="ARBA00006044"/>
    </source>
</evidence>
<dbReference type="EMBL" id="GQ258704">
    <property type="protein sequence ID" value="ADG63073.1"/>
    <property type="molecule type" value="mRNA"/>
</dbReference>
<comment type="similarity">
    <text evidence="2">Belongs to the glycosyl hydrolase 7 (cellulase C) family.</text>
</comment>
<dbReference type="InterPro" id="IPR037019">
    <property type="entry name" value="Glyco_hydro_7_sf"/>
</dbReference>
<evidence type="ECO:0000256" key="9">
    <source>
        <dbReference type="ARBA" id="ARBA00023326"/>
    </source>
</evidence>
<dbReference type="InterPro" id="IPR001722">
    <property type="entry name" value="Glyco_hydro_7"/>
</dbReference>
<dbReference type="Gene3D" id="2.70.100.10">
    <property type="entry name" value="Glycoside hydrolase, family 7, domain"/>
    <property type="match status" value="1"/>
</dbReference>
<keyword evidence="4" id="KW-0378">Hydrolase</keyword>
<dbReference type="GO" id="GO:0030245">
    <property type="term" value="P:cellulose catabolic process"/>
    <property type="evidence" value="ECO:0007669"/>
    <property type="project" value="UniProtKB-KW"/>
</dbReference>
<dbReference type="SMR" id="D8UXL6"/>
<name>D8UXL6_PYRLU</name>
<keyword evidence="7" id="KW-0119">Carbohydrate metabolism</keyword>
<dbReference type="AlphaFoldDB" id="D8UXL6"/>
<dbReference type="CDD" id="cd07999">
    <property type="entry name" value="GH7_CBH_EG"/>
    <property type="match status" value="1"/>
</dbReference>
<evidence type="ECO:0000256" key="8">
    <source>
        <dbReference type="ARBA" id="ARBA00023295"/>
    </source>
</evidence>
<dbReference type="PANTHER" id="PTHR33753">
    <property type="entry name" value="1,4-BETA-D-GLUCAN CELLOBIOHYDROLASE B"/>
    <property type="match status" value="1"/>
</dbReference>
<dbReference type="PRINTS" id="PR00734">
    <property type="entry name" value="GLHYDRLASE7"/>
</dbReference>
<dbReference type="EC" id="3.2.1.4" evidence="3"/>
<evidence type="ECO:0000256" key="6">
    <source>
        <dbReference type="ARBA" id="ARBA00023180"/>
    </source>
</evidence>
<keyword evidence="8" id="KW-0326">Glycosidase</keyword>
<dbReference type="GO" id="GO:0008810">
    <property type="term" value="F:cellulase activity"/>
    <property type="evidence" value="ECO:0007669"/>
    <property type="project" value="UniProtKB-EC"/>
</dbReference>
<feature type="signal peptide" evidence="10">
    <location>
        <begin position="1"/>
        <end position="22"/>
    </location>
</feature>
<evidence type="ECO:0000256" key="1">
    <source>
        <dbReference type="ARBA" id="ARBA00000966"/>
    </source>
</evidence>
<protein>
    <recommendedName>
        <fullName evidence="3">cellulase</fullName>
        <ecNumber evidence="3">3.2.1.4</ecNumber>
    </recommendedName>
</protein>
<evidence type="ECO:0000313" key="11">
    <source>
        <dbReference type="EMBL" id="ADG63073.1"/>
    </source>
</evidence>
<accession>D8UXL6</accession>
<keyword evidence="5" id="KW-0136">Cellulose degradation</keyword>
<reference evidence="11" key="2">
    <citation type="journal article" date="2010" name="Plant Cell">
        <title>The activity of a wall-bound cellulase is required for and is coupled to cell cycle progression in the dinoflagellate Crypthecodinium cohnii.</title>
        <authorList>
            <person name="Kwok A.C."/>
            <person name="Wong J.T."/>
        </authorList>
    </citation>
    <scope>NUCLEOTIDE SEQUENCE</scope>
</reference>
<comment type="catalytic activity">
    <reaction evidence="1">
        <text>Endohydrolysis of (1-&gt;4)-beta-D-glucosidic linkages in cellulose, lichenin and cereal beta-D-glucans.</text>
        <dbReference type="EC" id="3.2.1.4"/>
    </reaction>
</comment>
<keyword evidence="10" id="KW-0732">Signal</keyword>
<evidence type="ECO:0000256" key="3">
    <source>
        <dbReference type="ARBA" id="ARBA00012601"/>
    </source>
</evidence>
<keyword evidence="6" id="KW-0325">Glycoprotein</keyword>
<evidence type="ECO:0000256" key="10">
    <source>
        <dbReference type="SAM" id="SignalP"/>
    </source>
</evidence>
<organism evidence="11">
    <name type="scientific">Pyrocystis lunula</name>
    <name type="common">Dinoflagellate</name>
    <name type="synonym">Gymnodinium lunula</name>
    <dbReference type="NCBI Taxonomy" id="2972"/>
    <lineage>
        <taxon>Eukaryota</taxon>
        <taxon>Sar</taxon>
        <taxon>Alveolata</taxon>
        <taxon>Dinophyceae</taxon>
        <taxon>Gonyaulacales</taxon>
        <taxon>Pyrocystaceae</taxon>
        <taxon>Pyrocystis</taxon>
    </lineage>
</organism>
<keyword evidence="9" id="KW-0624">Polysaccharide degradation</keyword>
<dbReference type="InterPro" id="IPR013320">
    <property type="entry name" value="ConA-like_dom_sf"/>
</dbReference>
<dbReference type="Pfam" id="PF00840">
    <property type="entry name" value="Glyco_hydro_7"/>
    <property type="match status" value="1"/>
</dbReference>
<sequence length="463" mass="50510">MEFARGSLTLLLLSSVAPPVASQQAGSLTPEAHPPLWSLDCTARGCWWERGSVVLDANWRWLQKDGKNCYKDGDWDPAVCSDPIQCAKNCAAEGADYAATYGISVNRWQDALTLKFVTQGEYGSNVGSRVYFMDSDETYKIFKLKNREFSLDVDVSKLPCGVNGAVYFVEMDKRGHWNGRSNTAGATYGTGYCDAQCPHDVKFIKGAANSKDWDPKTATGRYGACCAEMDIWEANSQSTAYTPHPCTQPGLTKCDGVTCGDADQRYDGICDKDGCDYNSYRLGDRDYYGPGPGFTVDTSKPFSVVTQFDGTDSGDLAEIKRFYVQGGQVVPNSESSILGRNSGNSVTDSLCAKQKTKFGDLDDFTRKGGLAEMGAALDRGMVLVLSLWDDAAVNMLWLDSAYPTDQPKTTPGVLRGPCPGGKQSTPEYLRSTYPDAQVEFSYIKVGTINSTLPYNRRLGGSYV</sequence>
<reference evidence="11" key="1">
    <citation type="submission" date="2009-06" db="EMBL/GenBank/DDBJ databases">
        <authorList>
            <person name="Kwok A.C.M."/>
            <person name="Wong J.T.Y."/>
        </authorList>
    </citation>
    <scope>NUCLEOTIDE SEQUENCE</scope>
</reference>
<feature type="chain" id="PRO_5003124820" description="cellulase" evidence="10">
    <location>
        <begin position="23"/>
        <end position="463"/>
    </location>
</feature>
<proteinExistence type="evidence at transcript level"/>
<dbReference type="PANTHER" id="PTHR33753:SF1">
    <property type="entry name" value="ENDO-BETA-1,4-GLUCANASE CELB"/>
    <property type="match status" value="1"/>
</dbReference>
<evidence type="ECO:0000256" key="7">
    <source>
        <dbReference type="ARBA" id="ARBA00023277"/>
    </source>
</evidence>
<evidence type="ECO:0000256" key="4">
    <source>
        <dbReference type="ARBA" id="ARBA00022801"/>
    </source>
</evidence>
<dbReference type="SUPFAM" id="SSF49899">
    <property type="entry name" value="Concanavalin A-like lectins/glucanases"/>
    <property type="match status" value="1"/>
</dbReference>
<evidence type="ECO:0000256" key="5">
    <source>
        <dbReference type="ARBA" id="ARBA00023001"/>
    </source>
</evidence>